<feature type="region of interest" description="Disordered" evidence="1">
    <location>
        <begin position="1"/>
        <end position="20"/>
    </location>
</feature>
<dbReference type="AlphaFoldDB" id="A0A6G1FES8"/>
<evidence type="ECO:0000313" key="3">
    <source>
        <dbReference type="Proteomes" id="UP000479710"/>
    </source>
</evidence>
<proteinExistence type="predicted"/>
<accession>A0A6G1FES8</accession>
<organism evidence="2 3">
    <name type="scientific">Oryza meyeriana var. granulata</name>
    <dbReference type="NCBI Taxonomy" id="110450"/>
    <lineage>
        <taxon>Eukaryota</taxon>
        <taxon>Viridiplantae</taxon>
        <taxon>Streptophyta</taxon>
        <taxon>Embryophyta</taxon>
        <taxon>Tracheophyta</taxon>
        <taxon>Spermatophyta</taxon>
        <taxon>Magnoliopsida</taxon>
        <taxon>Liliopsida</taxon>
        <taxon>Poales</taxon>
        <taxon>Poaceae</taxon>
        <taxon>BOP clade</taxon>
        <taxon>Oryzoideae</taxon>
        <taxon>Oryzeae</taxon>
        <taxon>Oryzinae</taxon>
        <taxon>Oryza</taxon>
        <taxon>Oryza meyeriana</taxon>
    </lineage>
</organism>
<gene>
    <name evidence="2" type="ORF">E2562_033611</name>
</gene>
<comment type="caution">
    <text evidence="2">The sequence shown here is derived from an EMBL/GenBank/DDBJ whole genome shotgun (WGS) entry which is preliminary data.</text>
</comment>
<dbReference type="Proteomes" id="UP000479710">
    <property type="component" value="Unassembled WGS sequence"/>
</dbReference>
<keyword evidence="3" id="KW-1185">Reference proteome</keyword>
<name>A0A6G1FES8_9ORYZ</name>
<dbReference type="EMBL" id="SPHZ02000001">
    <property type="protein sequence ID" value="KAF0935468.1"/>
    <property type="molecule type" value="Genomic_DNA"/>
</dbReference>
<reference evidence="2 3" key="1">
    <citation type="submission" date="2019-11" db="EMBL/GenBank/DDBJ databases">
        <title>Whole genome sequence of Oryza granulata.</title>
        <authorList>
            <person name="Li W."/>
        </authorList>
    </citation>
    <scope>NUCLEOTIDE SEQUENCE [LARGE SCALE GENOMIC DNA]</scope>
    <source>
        <strain evidence="3">cv. Menghai</strain>
        <tissue evidence="2">Leaf</tissue>
    </source>
</reference>
<evidence type="ECO:0000256" key="1">
    <source>
        <dbReference type="SAM" id="MobiDB-lite"/>
    </source>
</evidence>
<evidence type="ECO:0000313" key="2">
    <source>
        <dbReference type="EMBL" id="KAF0935468.1"/>
    </source>
</evidence>
<sequence length="94" mass="10127">MATGYEPAPHAVPRRPSPHRALAPRRILFGRLRFGRGCWPPLRRALATHLHAVPSAAVCGAEIMLLPTCGAPCMQCTQQQAALQLRPEPTATGP</sequence>
<protein>
    <submittedName>
        <fullName evidence="2">Uncharacterized protein</fullName>
    </submittedName>
</protein>